<gene>
    <name evidence="2" type="ORF">EYF80_040271</name>
</gene>
<protein>
    <submittedName>
        <fullName evidence="2">Uncharacterized protein</fullName>
    </submittedName>
</protein>
<evidence type="ECO:0000313" key="3">
    <source>
        <dbReference type="Proteomes" id="UP000314294"/>
    </source>
</evidence>
<name>A0A4Z2G8D2_9TELE</name>
<comment type="caution">
    <text evidence="2">The sequence shown here is derived from an EMBL/GenBank/DDBJ whole genome shotgun (WGS) entry which is preliminary data.</text>
</comment>
<dbReference type="Proteomes" id="UP000314294">
    <property type="component" value="Unassembled WGS sequence"/>
</dbReference>
<sequence length="73" mass="8014">MGVLSKFQDPCGEKKGKMPLAEMRSFNHSLLERSGSNKIRTGCPCTGGHSETFHFHSCPRKAQPPNSKARGNL</sequence>
<dbReference type="EMBL" id="SRLO01000653">
    <property type="protein sequence ID" value="TNN49511.1"/>
    <property type="molecule type" value="Genomic_DNA"/>
</dbReference>
<dbReference type="AlphaFoldDB" id="A0A4Z2G8D2"/>
<feature type="region of interest" description="Disordered" evidence="1">
    <location>
        <begin position="54"/>
        <end position="73"/>
    </location>
</feature>
<evidence type="ECO:0000313" key="2">
    <source>
        <dbReference type="EMBL" id="TNN49511.1"/>
    </source>
</evidence>
<reference evidence="2 3" key="1">
    <citation type="submission" date="2019-03" db="EMBL/GenBank/DDBJ databases">
        <title>First draft genome of Liparis tanakae, snailfish: a comprehensive survey of snailfish specific genes.</title>
        <authorList>
            <person name="Kim W."/>
            <person name="Song I."/>
            <person name="Jeong J.-H."/>
            <person name="Kim D."/>
            <person name="Kim S."/>
            <person name="Ryu S."/>
            <person name="Song J.Y."/>
            <person name="Lee S.K."/>
        </authorList>
    </citation>
    <scope>NUCLEOTIDE SEQUENCE [LARGE SCALE GENOMIC DNA]</scope>
    <source>
        <tissue evidence="2">Muscle</tissue>
    </source>
</reference>
<accession>A0A4Z2G8D2</accession>
<keyword evidence="3" id="KW-1185">Reference proteome</keyword>
<evidence type="ECO:0000256" key="1">
    <source>
        <dbReference type="SAM" id="MobiDB-lite"/>
    </source>
</evidence>
<organism evidence="2 3">
    <name type="scientific">Liparis tanakae</name>
    <name type="common">Tanaka's snailfish</name>
    <dbReference type="NCBI Taxonomy" id="230148"/>
    <lineage>
        <taxon>Eukaryota</taxon>
        <taxon>Metazoa</taxon>
        <taxon>Chordata</taxon>
        <taxon>Craniata</taxon>
        <taxon>Vertebrata</taxon>
        <taxon>Euteleostomi</taxon>
        <taxon>Actinopterygii</taxon>
        <taxon>Neopterygii</taxon>
        <taxon>Teleostei</taxon>
        <taxon>Neoteleostei</taxon>
        <taxon>Acanthomorphata</taxon>
        <taxon>Eupercaria</taxon>
        <taxon>Perciformes</taxon>
        <taxon>Cottioidei</taxon>
        <taxon>Cottales</taxon>
        <taxon>Liparidae</taxon>
        <taxon>Liparis</taxon>
    </lineage>
</organism>
<proteinExistence type="predicted"/>